<proteinExistence type="predicted"/>
<reference evidence="1" key="1">
    <citation type="submission" date="2021-01" db="EMBL/GenBank/DDBJ databases">
        <authorList>
            <person name="Corre E."/>
            <person name="Pelletier E."/>
            <person name="Niang G."/>
            <person name="Scheremetjew M."/>
            <person name="Finn R."/>
            <person name="Kale V."/>
            <person name="Holt S."/>
            <person name="Cochrane G."/>
            <person name="Meng A."/>
            <person name="Brown T."/>
            <person name="Cohen L."/>
        </authorList>
    </citation>
    <scope>NUCLEOTIDE SEQUENCE</scope>
    <source>
        <strain evidence="1">CCMP1381</strain>
    </source>
</reference>
<gene>
    <name evidence="1" type="ORF">DSPE1174_LOCUS393</name>
</gene>
<evidence type="ECO:0000313" key="1">
    <source>
        <dbReference type="EMBL" id="CAD9369180.1"/>
    </source>
</evidence>
<name>A0A7S2AIN9_9STRA</name>
<dbReference type="EMBL" id="HBGS01000720">
    <property type="protein sequence ID" value="CAD9369180.1"/>
    <property type="molecule type" value="Transcribed_RNA"/>
</dbReference>
<sequence>MVLDMNAKLRQPLQIDASHKYSAGSHGIALLGEIRLSGGRAHVAVSTFGGVYTEANWLYILTRDNNNDNNDNNSPLRTASGHSLTEGELGNRVLLAYDRDTDTPMCRVAAAGVLHLGAGIRWLVIANQGCEELSIMDPSRSHSEKALTVHHELRGSDPIWVEVETDHDDEYPLTLPGHVLETIGVDCIKLSQTPQKFLMPSGRLSEKHRKKRDTFIGRTDKIFVLGEKRRVADVSGRLVQLHERSNVDSEVGGKAYDRAVQDASQSNLVQAALRPAYAFEELTGASEGLPGRVELCGCRVVRTACERSSSCRPSNLTGVAIGHSIQCLACHPEIPLALVGSSDGSISLVKPISRTLLR</sequence>
<organism evidence="1">
    <name type="scientific">Octactis speculum</name>
    <dbReference type="NCBI Taxonomy" id="3111310"/>
    <lineage>
        <taxon>Eukaryota</taxon>
        <taxon>Sar</taxon>
        <taxon>Stramenopiles</taxon>
        <taxon>Ochrophyta</taxon>
        <taxon>Dictyochophyceae</taxon>
        <taxon>Dictyochales</taxon>
        <taxon>Dictyochaceae</taxon>
        <taxon>Octactis</taxon>
    </lineage>
</organism>
<dbReference type="AlphaFoldDB" id="A0A7S2AIN9"/>
<protein>
    <submittedName>
        <fullName evidence="1">Uncharacterized protein</fullName>
    </submittedName>
</protein>
<accession>A0A7S2AIN9</accession>